<feature type="non-terminal residue" evidence="1">
    <location>
        <position position="32"/>
    </location>
</feature>
<name>X1M163_9ZZZZ</name>
<evidence type="ECO:0000313" key="1">
    <source>
        <dbReference type="EMBL" id="GAI11811.1"/>
    </source>
</evidence>
<protein>
    <submittedName>
        <fullName evidence="1">Uncharacterized protein</fullName>
    </submittedName>
</protein>
<comment type="caution">
    <text evidence="1">The sequence shown here is derived from an EMBL/GenBank/DDBJ whole genome shotgun (WGS) entry which is preliminary data.</text>
</comment>
<sequence>MKWRGFPNTVLTRLTEKGRKVAKRVGEIERIL</sequence>
<dbReference type="AlphaFoldDB" id="X1M163"/>
<dbReference type="EMBL" id="BARV01005156">
    <property type="protein sequence ID" value="GAI11811.1"/>
    <property type="molecule type" value="Genomic_DNA"/>
</dbReference>
<gene>
    <name evidence="1" type="ORF">S06H3_10900</name>
</gene>
<proteinExistence type="predicted"/>
<organism evidence="1">
    <name type="scientific">marine sediment metagenome</name>
    <dbReference type="NCBI Taxonomy" id="412755"/>
    <lineage>
        <taxon>unclassified sequences</taxon>
        <taxon>metagenomes</taxon>
        <taxon>ecological metagenomes</taxon>
    </lineage>
</organism>
<reference evidence="1" key="1">
    <citation type="journal article" date="2014" name="Front. Microbiol.">
        <title>High frequency of phylogenetically diverse reductive dehalogenase-homologous genes in deep subseafloor sedimentary metagenomes.</title>
        <authorList>
            <person name="Kawai M."/>
            <person name="Futagami T."/>
            <person name="Toyoda A."/>
            <person name="Takaki Y."/>
            <person name="Nishi S."/>
            <person name="Hori S."/>
            <person name="Arai W."/>
            <person name="Tsubouchi T."/>
            <person name="Morono Y."/>
            <person name="Uchiyama I."/>
            <person name="Ito T."/>
            <person name="Fujiyama A."/>
            <person name="Inagaki F."/>
            <person name="Takami H."/>
        </authorList>
    </citation>
    <scope>NUCLEOTIDE SEQUENCE</scope>
    <source>
        <strain evidence="1">Expedition CK06-06</strain>
    </source>
</reference>
<accession>X1M163</accession>